<feature type="compositionally biased region" description="Polar residues" evidence="1">
    <location>
        <begin position="513"/>
        <end position="529"/>
    </location>
</feature>
<name>A0A8H3NFA8_9EURO</name>
<feature type="compositionally biased region" description="Basic and acidic residues" evidence="1">
    <location>
        <begin position="645"/>
        <end position="659"/>
    </location>
</feature>
<feature type="region of interest" description="Disordered" evidence="1">
    <location>
        <begin position="562"/>
        <end position="591"/>
    </location>
</feature>
<evidence type="ECO:0000313" key="2">
    <source>
        <dbReference type="EMBL" id="GFF28456.1"/>
    </source>
</evidence>
<dbReference type="Proteomes" id="UP000465221">
    <property type="component" value="Unassembled WGS sequence"/>
</dbReference>
<proteinExistence type="predicted"/>
<feature type="compositionally biased region" description="Low complexity" evidence="1">
    <location>
        <begin position="495"/>
        <end position="505"/>
    </location>
</feature>
<feature type="region of interest" description="Disordered" evidence="1">
    <location>
        <begin position="491"/>
        <end position="543"/>
    </location>
</feature>
<dbReference type="EMBL" id="BLKC01000011">
    <property type="protein sequence ID" value="GFF28456.1"/>
    <property type="molecule type" value="Genomic_DNA"/>
</dbReference>
<reference evidence="2 3" key="1">
    <citation type="submission" date="2020-01" db="EMBL/GenBank/DDBJ databases">
        <title>Draft genome sequence of Aspergillus udagawae IFM 46972.</title>
        <authorList>
            <person name="Takahashi H."/>
            <person name="Yaguchi T."/>
        </authorList>
    </citation>
    <scope>NUCLEOTIDE SEQUENCE [LARGE SCALE GENOMIC DNA]</scope>
    <source>
        <strain evidence="2 3">IFM 46972</strain>
    </source>
</reference>
<feature type="region of interest" description="Disordered" evidence="1">
    <location>
        <begin position="626"/>
        <end position="710"/>
    </location>
</feature>
<evidence type="ECO:0000256" key="1">
    <source>
        <dbReference type="SAM" id="MobiDB-lite"/>
    </source>
</evidence>
<accession>A0A8H3NFA8</accession>
<sequence>MGRQAYRNRLALGRSPYEPPDAPVGPAADASGRVHRRVSAVHADGYVQHYDERGHPINPDSKSFGRELRRAKNDILSTMGIVVSEDRNTGAPNEQQKIDMIAAENDYGLIMATFDQVAVFLSSWWTSSLTGRIQAFKSYTNVPLLGIISRERSSLGVMGFYFSGIPAWAVSTCLSICRHQPLDRIVASLQNKHLNDDPWSRLVRASLNIFHSAARGTLLVLALQTYVYSLLQSLHLVQPYSLPGIQFLFPIGNLASMHFPSLPTELSFKTIINFALGLSKTPSLLVYLYVYLRPIIEIRIYRLIRRRLPKPILADELSIKVAFENDLIDWMVPTLGRRSEEENRRSSLSLTEDVMYELSSLRDWILSLVRLRPRREPKAKASSPVRDRRIDPLRLNMAELQTELSSSHYRSHSPQEETLRPTASPEELALQDHAEPAQSGSSGLNVYTHGHGQDANYNENRVLSSEDDPISLSPAELSTGFSLEAATLGRPTTIPSAADSSNPSADTHRAFEQPQSRLNSRSDTLLSRQSSPATSPPTSPRVRASLIHQNSDVITMQLEVLGNRNAHNQSPQNPRTANEIDRSDYNGAPADRRSIQDFLDNLLANQGQSLATLAGSEAVDSDGLSNMTAALSPETGDGASTIPLHDQDHGQHTLDEQPTHDTPATQPVSTLANILPDSVEGPSQDDNLEPTSDADALHAGASDGELPPPLVDALASEEMTADASSVPHRVTILSCHPVDSLASHLASIVTTALFIPLESYYLRSLASSYLSSVGSPRRSDVRSLGAWGGGGSSSDIMAYMGKMALMVGLQAAVNASVWGVISGAAIRIGKRFCGWGKL</sequence>
<feature type="region of interest" description="Disordered" evidence="1">
    <location>
        <begin position="403"/>
        <end position="457"/>
    </location>
</feature>
<feature type="compositionally biased region" description="Polar residues" evidence="1">
    <location>
        <begin position="660"/>
        <end position="672"/>
    </location>
</feature>
<dbReference type="AlphaFoldDB" id="A0A8H3NFA8"/>
<feature type="compositionally biased region" description="Polar residues" evidence="1">
    <location>
        <begin position="565"/>
        <end position="576"/>
    </location>
</feature>
<comment type="caution">
    <text evidence="2">The sequence shown here is derived from an EMBL/GenBank/DDBJ whole genome shotgun (WGS) entry which is preliminary data.</text>
</comment>
<feature type="compositionally biased region" description="Basic and acidic residues" evidence="1">
    <location>
        <begin position="578"/>
        <end position="591"/>
    </location>
</feature>
<feature type="region of interest" description="Disordered" evidence="1">
    <location>
        <begin position="1"/>
        <end position="32"/>
    </location>
</feature>
<gene>
    <name evidence="2" type="ORF">IFM46972_02355</name>
</gene>
<organism evidence="2 3">
    <name type="scientific">Aspergillus udagawae</name>
    <dbReference type="NCBI Taxonomy" id="91492"/>
    <lineage>
        <taxon>Eukaryota</taxon>
        <taxon>Fungi</taxon>
        <taxon>Dikarya</taxon>
        <taxon>Ascomycota</taxon>
        <taxon>Pezizomycotina</taxon>
        <taxon>Eurotiomycetes</taxon>
        <taxon>Eurotiomycetidae</taxon>
        <taxon>Eurotiales</taxon>
        <taxon>Aspergillaceae</taxon>
        <taxon>Aspergillus</taxon>
        <taxon>Aspergillus subgen. Fumigati</taxon>
    </lineage>
</organism>
<protein>
    <submittedName>
        <fullName evidence="2">Uncharacterized protein</fullName>
    </submittedName>
</protein>
<evidence type="ECO:0000313" key="3">
    <source>
        <dbReference type="Proteomes" id="UP000465221"/>
    </source>
</evidence>